<keyword evidence="3" id="KW-1185">Reference proteome</keyword>
<dbReference type="AlphaFoldDB" id="A0A8H4TNV6"/>
<comment type="caution">
    <text evidence="2">The sequence shown here is derived from an EMBL/GenBank/DDBJ whole genome shotgun (WGS) entry which is preliminary data.</text>
</comment>
<feature type="region of interest" description="Disordered" evidence="1">
    <location>
        <begin position="81"/>
        <end position="104"/>
    </location>
</feature>
<reference evidence="2" key="1">
    <citation type="journal article" date="2020" name="BMC Genomics">
        <title>Correction to: Identification and distribution of gene clusters required for synthesis of sphingolipid metabolism inhibitors in diverse species of the filamentous fungus Fusarium.</title>
        <authorList>
            <person name="Kim H.S."/>
            <person name="Lohmar J.M."/>
            <person name="Busman M."/>
            <person name="Brown D.W."/>
            <person name="Naumann T.A."/>
            <person name="Divon H.H."/>
            <person name="Lysoe E."/>
            <person name="Uhlig S."/>
            <person name="Proctor R.H."/>
        </authorList>
    </citation>
    <scope>NUCLEOTIDE SEQUENCE</scope>
    <source>
        <strain evidence="2">NRRL 45417</strain>
    </source>
</reference>
<sequence length="206" mass="24086">MELSNTLEQDQLETLWRLFSRMIIFIEDYVSKATSVYLPRAYLGIPDILNGSRSYFKGQRLDPEAVSLVKKERRRYNRPLVNCDELGGGEPREEQGGTSSGDDQLPIYRQRARGLFDNDRLYPKYGHHFPKLDELAGPMRELRKTLAPNVERSRRRSQKWQDYWVLRILEPPDQQFSERDDVASTKGHLGPCVRFFEALSRKLPIL</sequence>
<dbReference type="OrthoDB" id="5102541at2759"/>
<protein>
    <submittedName>
        <fullName evidence="2">Uncharacterized protein</fullName>
    </submittedName>
</protein>
<proteinExistence type="predicted"/>
<evidence type="ECO:0000313" key="2">
    <source>
        <dbReference type="EMBL" id="KAF4961435.1"/>
    </source>
</evidence>
<accession>A0A8H4TNV6</accession>
<organism evidence="2 3">
    <name type="scientific">Fusarium gaditjirri</name>
    <dbReference type="NCBI Taxonomy" id="282569"/>
    <lineage>
        <taxon>Eukaryota</taxon>
        <taxon>Fungi</taxon>
        <taxon>Dikarya</taxon>
        <taxon>Ascomycota</taxon>
        <taxon>Pezizomycotina</taxon>
        <taxon>Sordariomycetes</taxon>
        <taxon>Hypocreomycetidae</taxon>
        <taxon>Hypocreales</taxon>
        <taxon>Nectriaceae</taxon>
        <taxon>Fusarium</taxon>
        <taxon>Fusarium nisikadoi species complex</taxon>
    </lineage>
</organism>
<evidence type="ECO:0000256" key="1">
    <source>
        <dbReference type="SAM" id="MobiDB-lite"/>
    </source>
</evidence>
<gene>
    <name evidence="2" type="ORF">FGADI_289</name>
</gene>
<dbReference type="Proteomes" id="UP000604273">
    <property type="component" value="Unassembled WGS sequence"/>
</dbReference>
<dbReference type="EMBL" id="JABFAI010000005">
    <property type="protein sequence ID" value="KAF4961435.1"/>
    <property type="molecule type" value="Genomic_DNA"/>
</dbReference>
<name>A0A8H4TNV6_9HYPO</name>
<reference evidence="2" key="2">
    <citation type="submission" date="2020-05" db="EMBL/GenBank/DDBJ databases">
        <authorList>
            <person name="Kim H.-S."/>
            <person name="Proctor R.H."/>
            <person name="Brown D.W."/>
        </authorList>
    </citation>
    <scope>NUCLEOTIDE SEQUENCE</scope>
    <source>
        <strain evidence="2">NRRL 45417</strain>
    </source>
</reference>
<evidence type="ECO:0000313" key="3">
    <source>
        <dbReference type="Proteomes" id="UP000604273"/>
    </source>
</evidence>